<dbReference type="InterPro" id="IPR023753">
    <property type="entry name" value="FAD/NAD-binding_dom"/>
</dbReference>
<evidence type="ECO:0000313" key="5">
    <source>
        <dbReference type="EMBL" id="PRY40744.1"/>
    </source>
</evidence>
<sequence>MDVVVVGGGAAGLSAAVVLGRARRSVVVVDAGAPRNAPAAGVHGFLTRDGMSPAELVATGREEVVRYGGEVVSCVATGARRVDGGFAVDLANGDAVLGRRLVVATGLVDELPDVPGLAQRWGRDVVHCPYCHGWEIRDRAIGVLGTGPMAAHSALLFRQWSDDVVLFRGAASELTAEQAEQLAARGITVVEDEVAGLEVHDDRLTGVRLRSGEVVARQALAVTSALRSQADVLRALGLETAPLEIMGHRFGDHAEADPTGATSIPGVWVAGNVTDPLAQVVMAAAAGVKAAAAVNADLIAEETAAAVAELRSRAAVAR</sequence>
<keyword evidence="6" id="KW-1185">Reference proteome</keyword>
<evidence type="ECO:0000259" key="4">
    <source>
        <dbReference type="Pfam" id="PF07992"/>
    </source>
</evidence>
<dbReference type="EMBL" id="PVTF01000006">
    <property type="protein sequence ID" value="PRY40744.1"/>
    <property type="molecule type" value="Genomic_DNA"/>
</dbReference>
<reference evidence="5 6" key="1">
    <citation type="submission" date="2018-03" db="EMBL/GenBank/DDBJ databases">
        <title>Genomic Encyclopedia of Archaeal and Bacterial Type Strains, Phase II (KMG-II): from individual species to whole genera.</title>
        <authorList>
            <person name="Goeker M."/>
        </authorList>
    </citation>
    <scope>NUCLEOTIDE SEQUENCE [LARGE SCALE GENOMIC DNA]</scope>
    <source>
        <strain evidence="5 6">DSM 44720</strain>
    </source>
</reference>
<dbReference type="GO" id="GO:0004791">
    <property type="term" value="F:thioredoxin-disulfide reductase (NADPH) activity"/>
    <property type="evidence" value="ECO:0007669"/>
    <property type="project" value="UniProtKB-EC"/>
</dbReference>
<gene>
    <name evidence="5" type="ORF">CLV43_106485</name>
</gene>
<dbReference type="PRINTS" id="PR00368">
    <property type="entry name" value="FADPNR"/>
</dbReference>
<evidence type="ECO:0000313" key="6">
    <source>
        <dbReference type="Proteomes" id="UP000239494"/>
    </source>
</evidence>
<evidence type="ECO:0000256" key="3">
    <source>
        <dbReference type="ARBA" id="ARBA00048132"/>
    </source>
</evidence>
<comment type="caution">
    <text evidence="5">The sequence shown here is derived from an EMBL/GenBank/DDBJ whole genome shotgun (WGS) entry which is preliminary data.</text>
</comment>
<feature type="domain" description="FAD/NAD(P)-binding" evidence="4">
    <location>
        <begin position="1"/>
        <end position="287"/>
    </location>
</feature>
<dbReference type="AlphaFoldDB" id="A0A2T0T538"/>
<dbReference type="Gene3D" id="3.50.50.60">
    <property type="entry name" value="FAD/NAD(P)-binding domain"/>
    <property type="match status" value="2"/>
</dbReference>
<dbReference type="InterPro" id="IPR036188">
    <property type="entry name" value="FAD/NAD-bd_sf"/>
</dbReference>
<name>A0A2T0T538_9PSEU</name>
<proteinExistence type="predicted"/>
<comment type="catalytic activity">
    <reaction evidence="3">
        <text>[thioredoxin]-dithiol + NADP(+) = [thioredoxin]-disulfide + NADPH + H(+)</text>
        <dbReference type="Rhea" id="RHEA:20345"/>
        <dbReference type="Rhea" id="RHEA-COMP:10698"/>
        <dbReference type="Rhea" id="RHEA-COMP:10700"/>
        <dbReference type="ChEBI" id="CHEBI:15378"/>
        <dbReference type="ChEBI" id="CHEBI:29950"/>
        <dbReference type="ChEBI" id="CHEBI:50058"/>
        <dbReference type="ChEBI" id="CHEBI:57783"/>
        <dbReference type="ChEBI" id="CHEBI:58349"/>
        <dbReference type="EC" id="1.8.1.9"/>
    </reaction>
</comment>
<dbReference type="InterPro" id="IPR050097">
    <property type="entry name" value="Ferredoxin-NADP_redctase_2"/>
</dbReference>
<organism evidence="5 6">
    <name type="scientific">Umezawaea tangerina</name>
    <dbReference type="NCBI Taxonomy" id="84725"/>
    <lineage>
        <taxon>Bacteria</taxon>
        <taxon>Bacillati</taxon>
        <taxon>Actinomycetota</taxon>
        <taxon>Actinomycetes</taxon>
        <taxon>Pseudonocardiales</taxon>
        <taxon>Pseudonocardiaceae</taxon>
        <taxon>Umezawaea</taxon>
    </lineage>
</organism>
<protein>
    <submittedName>
        <fullName evidence="5">Thioredoxin reductase (NADPH)</fullName>
    </submittedName>
</protein>
<dbReference type="PRINTS" id="PR00469">
    <property type="entry name" value="PNDRDTASEII"/>
</dbReference>
<dbReference type="Pfam" id="PF07992">
    <property type="entry name" value="Pyr_redox_2"/>
    <property type="match status" value="1"/>
</dbReference>
<evidence type="ECO:0000256" key="2">
    <source>
        <dbReference type="ARBA" id="ARBA00023002"/>
    </source>
</evidence>
<dbReference type="SUPFAM" id="SSF51905">
    <property type="entry name" value="FAD/NAD(P)-binding domain"/>
    <property type="match status" value="1"/>
</dbReference>
<evidence type="ECO:0000256" key="1">
    <source>
        <dbReference type="ARBA" id="ARBA00022630"/>
    </source>
</evidence>
<dbReference type="Proteomes" id="UP000239494">
    <property type="component" value="Unassembled WGS sequence"/>
</dbReference>
<keyword evidence="1" id="KW-0285">Flavoprotein</keyword>
<dbReference type="PANTHER" id="PTHR48105">
    <property type="entry name" value="THIOREDOXIN REDUCTASE 1-RELATED-RELATED"/>
    <property type="match status" value="1"/>
</dbReference>
<keyword evidence="2" id="KW-0560">Oxidoreductase</keyword>
<accession>A0A2T0T538</accession>